<comment type="subcellular location">
    <subcellularLocation>
        <location evidence="1">Cell outer membrane</location>
    </subcellularLocation>
</comment>
<dbReference type="InterPro" id="IPR003423">
    <property type="entry name" value="OMP_efflux"/>
</dbReference>
<evidence type="ECO:0000256" key="5">
    <source>
        <dbReference type="ARBA" id="ARBA00022692"/>
    </source>
</evidence>
<proteinExistence type="inferred from homology"/>
<keyword evidence="11" id="KW-1185">Reference proteome</keyword>
<evidence type="ECO:0000256" key="1">
    <source>
        <dbReference type="ARBA" id="ARBA00004442"/>
    </source>
</evidence>
<organism evidence="10 11">
    <name type="scientific">Longimonas halophila</name>
    <dbReference type="NCBI Taxonomy" id="1469170"/>
    <lineage>
        <taxon>Bacteria</taxon>
        <taxon>Pseudomonadati</taxon>
        <taxon>Rhodothermota</taxon>
        <taxon>Rhodothermia</taxon>
        <taxon>Rhodothermales</taxon>
        <taxon>Salisaetaceae</taxon>
        <taxon>Longimonas</taxon>
    </lineage>
</organism>
<comment type="caution">
    <text evidence="10">The sequence shown here is derived from an EMBL/GenBank/DDBJ whole genome shotgun (WGS) entry which is preliminary data.</text>
</comment>
<evidence type="ECO:0000313" key="11">
    <source>
        <dbReference type="Proteomes" id="UP000221024"/>
    </source>
</evidence>
<feature type="coiled-coil region" evidence="8">
    <location>
        <begin position="357"/>
        <end position="402"/>
    </location>
</feature>
<evidence type="ECO:0000256" key="3">
    <source>
        <dbReference type="ARBA" id="ARBA00022448"/>
    </source>
</evidence>
<dbReference type="GO" id="GO:0009279">
    <property type="term" value="C:cell outer membrane"/>
    <property type="evidence" value="ECO:0007669"/>
    <property type="project" value="UniProtKB-SubCell"/>
</dbReference>
<dbReference type="EMBL" id="PDEP01000003">
    <property type="protein sequence ID" value="PEN08520.1"/>
    <property type="molecule type" value="Genomic_DNA"/>
</dbReference>
<keyword evidence="9" id="KW-0732">Signal</keyword>
<keyword evidence="3" id="KW-0813">Transport</keyword>
<dbReference type="GO" id="GO:0015562">
    <property type="term" value="F:efflux transmembrane transporter activity"/>
    <property type="evidence" value="ECO:0007669"/>
    <property type="project" value="InterPro"/>
</dbReference>
<dbReference type="OrthoDB" id="1522506at2"/>
<comment type="similarity">
    <text evidence="2">Belongs to the outer membrane factor (OMF) (TC 1.B.17) family.</text>
</comment>
<keyword evidence="4" id="KW-1134">Transmembrane beta strand</keyword>
<keyword evidence="6" id="KW-0472">Membrane</keyword>
<dbReference type="Gene3D" id="1.20.1600.10">
    <property type="entry name" value="Outer membrane efflux proteins (OEP)"/>
    <property type="match status" value="1"/>
</dbReference>
<dbReference type="GO" id="GO:1990281">
    <property type="term" value="C:efflux pump complex"/>
    <property type="evidence" value="ECO:0007669"/>
    <property type="project" value="TreeGrafter"/>
</dbReference>
<feature type="coiled-coil region" evidence="8">
    <location>
        <begin position="168"/>
        <end position="199"/>
    </location>
</feature>
<dbReference type="InterPro" id="IPR051906">
    <property type="entry name" value="TolC-like"/>
</dbReference>
<gene>
    <name evidence="10" type="ORF">CRI93_03955</name>
</gene>
<feature type="signal peptide" evidence="9">
    <location>
        <begin position="1"/>
        <end position="20"/>
    </location>
</feature>
<dbReference type="RefSeq" id="WP_098061562.1">
    <property type="nucleotide sequence ID" value="NZ_PDEP01000003.1"/>
</dbReference>
<evidence type="ECO:0000256" key="2">
    <source>
        <dbReference type="ARBA" id="ARBA00007613"/>
    </source>
</evidence>
<reference evidence="10 11" key="1">
    <citation type="submission" date="2017-10" db="EMBL/GenBank/DDBJ databases">
        <title>Draft genome of Longimonas halophila.</title>
        <authorList>
            <person name="Goh K.M."/>
            <person name="Shamsir M.S."/>
            <person name="Lim S.W."/>
        </authorList>
    </citation>
    <scope>NUCLEOTIDE SEQUENCE [LARGE SCALE GENOMIC DNA]</scope>
    <source>
        <strain evidence="10 11">KCTC 42399</strain>
    </source>
</reference>
<evidence type="ECO:0000313" key="10">
    <source>
        <dbReference type="EMBL" id="PEN08520.1"/>
    </source>
</evidence>
<dbReference type="PANTHER" id="PTHR30026:SF13">
    <property type="entry name" value="MEMBRANE EFFLUX PROTEIN, PUTATIVE-RELATED"/>
    <property type="match status" value="1"/>
</dbReference>
<evidence type="ECO:0000256" key="4">
    <source>
        <dbReference type="ARBA" id="ARBA00022452"/>
    </source>
</evidence>
<dbReference type="Proteomes" id="UP000221024">
    <property type="component" value="Unassembled WGS sequence"/>
</dbReference>
<keyword evidence="8" id="KW-0175">Coiled coil</keyword>
<accession>A0A2H3NNV9</accession>
<name>A0A2H3NNV9_9BACT</name>
<sequence>MILLAVALVGGAVSAIPAGAQSQTAPDTTTVSLQDAIMQALQTSPDIKVRAAQRNRAAARYQEARASRFATNFTLSTAHSIAPSLDIPDNNTRPTSELYLNPDVENDWQIGSLRPFNRVEAVVQQPLLTWGELSGTIDAARHGAEAEDARVQGQRLEVAMRAGELYQNMLLANALRDLTDEAESLLRQARNEVETLLDEGSTEVSQADLFKLDLSQDEFERRRTEVRERQATARAALQAQVMPNANTAVAVEAETLRPLPMNLLGDSLAMYQADARRHRPEFEQATAGLAAREALVEVARSDYYPKLALQASYGISATPGRYRQENAFIGDSYRGQSTRTGFGIQQNLNFFQTRARVEQAEAQRAEVAYQREAAETLIAVEVEEAYRTARIAQQRMQSLDESVRTTREWLRTEQINFDLDLGDPQDLVDAVQANLETRASYYEAVQRYNVAVLRLLRTAGTLPQEVERGMLIEP</sequence>
<evidence type="ECO:0000256" key="9">
    <source>
        <dbReference type="SAM" id="SignalP"/>
    </source>
</evidence>
<dbReference type="Pfam" id="PF02321">
    <property type="entry name" value="OEP"/>
    <property type="match status" value="1"/>
</dbReference>
<dbReference type="SUPFAM" id="SSF56954">
    <property type="entry name" value="Outer membrane efflux proteins (OEP)"/>
    <property type="match status" value="1"/>
</dbReference>
<keyword evidence="7" id="KW-0998">Cell outer membrane</keyword>
<dbReference type="AlphaFoldDB" id="A0A2H3NNV9"/>
<evidence type="ECO:0000256" key="7">
    <source>
        <dbReference type="ARBA" id="ARBA00023237"/>
    </source>
</evidence>
<dbReference type="PANTHER" id="PTHR30026">
    <property type="entry name" value="OUTER MEMBRANE PROTEIN TOLC"/>
    <property type="match status" value="1"/>
</dbReference>
<keyword evidence="5" id="KW-0812">Transmembrane</keyword>
<evidence type="ECO:0000256" key="6">
    <source>
        <dbReference type="ARBA" id="ARBA00023136"/>
    </source>
</evidence>
<evidence type="ECO:0000256" key="8">
    <source>
        <dbReference type="SAM" id="Coils"/>
    </source>
</evidence>
<feature type="chain" id="PRO_5013803368" evidence="9">
    <location>
        <begin position="21"/>
        <end position="474"/>
    </location>
</feature>
<dbReference type="GO" id="GO:0015288">
    <property type="term" value="F:porin activity"/>
    <property type="evidence" value="ECO:0007669"/>
    <property type="project" value="TreeGrafter"/>
</dbReference>
<protein>
    <submittedName>
        <fullName evidence="10">Transporter</fullName>
    </submittedName>
</protein>